<evidence type="ECO:0000313" key="3">
    <source>
        <dbReference type="Proteomes" id="UP000008022"/>
    </source>
</evidence>
<feature type="region of interest" description="Disordered" evidence="1">
    <location>
        <begin position="1"/>
        <end position="36"/>
    </location>
</feature>
<dbReference type="Gramene" id="ORUFI12G16560.1">
    <property type="protein sequence ID" value="ORUFI12G16560.1"/>
    <property type="gene ID" value="ORUFI12G16560"/>
</dbReference>
<reference evidence="3" key="1">
    <citation type="submission" date="2013-06" db="EMBL/GenBank/DDBJ databases">
        <authorList>
            <person name="Zhao Q."/>
        </authorList>
    </citation>
    <scope>NUCLEOTIDE SEQUENCE</scope>
    <source>
        <strain evidence="3">cv. W1943</strain>
    </source>
</reference>
<accession>A0A0E0RIF1</accession>
<dbReference type="HOGENOM" id="CLU_2578033_0_0_1"/>
<dbReference type="Proteomes" id="UP000008022">
    <property type="component" value="Unassembled WGS sequence"/>
</dbReference>
<reference evidence="2" key="2">
    <citation type="submission" date="2015-06" db="UniProtKB">
        <authorList>
            <consortium name="EnsemblPlants"/>
        </authorList>
    </citation>
    <scope>IDENTIFICATION</scope>
</reference>
<dbReference type="AlphaFoldDB" id="A0A0E0RIF1"/>
<name>A0A0E0RIF1_ORYRU</name>
<dbReference type="EnsemblPlants" id="ORUFI12G16560.1">
    <property type="protein sequence ID" value="ORUFI12G16560.1"/>
    <property type="gene ID" value="ORUFI12G16560"/>
</dbReference>
<organism evidence="2 3">
    <name type="scientific">Oryza rufipogon</name>
    <name type="common">Brownbeard rice</name>
    <name type="synonym">Asian wild rice</name>
    <dbReference type="NCBI Taxonomy" id="4529"/>
    <lineage>
        <taxon>Eukaryota</taxon>
        <taxon>Viridiplantae</taxon>
        <taxon>Streptophyta</taxon>
        <taxon>Embryophyta</taxon>
        <taxon>Tracheophyta</taxon>
        <taxon>Spermatophyta</taxon>
        <taxon>Magnoliopsida</taxon>
        <taxon>Liliopsida</taxon>
        <taxon>Poales</taxon>
        <taxon>Poaceae</taxon>
        <taxon>BOP clade</taxon>
        <taxon>Oryzoideae</taxon>
        <taxon>Oryzeae</taxon>
        <taxon>Oryzinae</taxon>
        <taxon>Oryza</taxon>
    </lineage>
</organism>
<keyword evidence="3" id="KW-1185">Reference proteome</keyword>
<evidence type="ECO:0000256" key="1">
    <source>
        <dbReference type="SAM" id="MobiDB-lite"/>
    </source>
</evidence>
<feature type="compositionally biased region" description="Basic and acidic residues" evidence="1">
    <location>
        <begin position="1"/>
        <end position="17"/>
    </location>
</feature>
<sequence>MCGESSRHRIHAGDSRRAFTPMDFLPPHGHAGEGGHRRIPAIAHLHHPAPWPEPSIVAAARRRHHRAIAGAAAEREEWGEE</sequence>
<proteinExistence type="predicted"/>
<protein>
    <submittedName>
        <fullName evidence="2">Uncharacterized protein</fullName>
    </submittedName>
</protein>
<evidence type="ECO:0000313" key="2">
    <source>
        <dbReference type="EnsemblPlants" id="ORUFI12G16560.1"/>
    </source>
</evidence>